<proteinExistence type="predicted"/>
<feature type="transmembrane region" description="Helical" evidence="5">
    <location>
        <begin position="249"/>
        <end position="271"/>
    </location>
</feature>
<dbReference type="InterPro" id="IPR004710">
    <property type="entry name" value="Bilac:Na_transpt"/>
</dbReference>
<dbReference type="Pfam" id="PF01758">
    <property type="entry name" value="SBF"/>
    <property type="match status" value="1"/>
</dbReference>
<reference evidence="6 7" key="1">
    <citation type="submission" date="2014-12" db="EMBL/GenBank/DDBJ databases">
        <title>Genome assembly of Enhygromyxa salina DSM 15201.</title>
        <authorList>
            <person name="Sharma G."/>
            <person name="Subramanian S."/>
        </authorList>
    </citation>
    <scope>NUCLEOTIDE SEQUENCE [LARGE SCALE GENOMIC DNA]</scope>
    <source>
        <strain evidence="6 7">DSM 15201</strain>
    </source>
</reference>
<evidence type="ECO:0000313" key="6">
    <source>
        <dbReference type="EMBL" id="KIG18058.1"/>
    </source>
</evidence>
<feature type="transmembrane region" description="Helical" evidence="5">
    <location>
        <begin position="58"/>
        <end position="78"/>
    </location>
</feature>
<name>A0A0C2A3U5_9BACT</name>
<feature type="transmembrane region" description="Helical" evidence="5">
    <location>
        <begin position="171"/>
        <end position="189"/>
    </location>
</feature>
<comment type="subcellular location">
    <subcellularLocation>
        <location evidence="1">Membrane</location>
        <topology evidence="1">Multi-pass membrane protein</topology>
    </subcellularLocation>
</comment>
<keyword evidence="3 5" id="KW-1133">Transmembrane helix</keyword>
<dbReference type="Proteomes" id="UP000031599">
    <property type="component" value="Unassembled WGS sequence"/>
</dbReference>
<evidence type="ECO:0000256" key="1">
    <source>
        <dbReference type="ARBA" id="ARBA00004141"/>
    </source>
</evidence>
<dbReference type="InterPro" id="IPR002657">
    <property type="entry name" value="BilAc:Na_symport/Acr3"/>
</dbReference>
<keyword evidence="4 5" id="KW-0472">Membrane</keyword>
<evidence type="ECO:0000256" key="4">
    <source>
        <dbReference type="ARBA" id="ARBA00023136"/>
    </source>
</evidence>
<dbReference type="GO" id="GO:0016020">
    <property type="term" value="C:membrane"/>
    <property type="evidence" value="ECO:0007669"/>
    <property type="project" value="UniProtKB-SubCell"/>
</dbReference>
<dbReference type="RefSeq" id="WP_052547381.1">
    <property type="nucleotide sequence ID" value="NZ_JMCC02000015.1"/>
</dbReference>
<gene>
    <name evidence="6" type="ORF">DB30_01945</name>
</gene>
<feature type="transmembrane region" description="Helical" evidence="5">
    <location>
        <begin position="6"/>
        <end position="24"/>
    </location>
</feature>
<feature type="transmembrane region" description="Helical" evidence="5">
    <location>
        <begin position="36"/>
        <end position="52"/>
    </location>
</feature>
<feature type="transmembrane region" description="Helical" evidence="5">
    <location>
        <begin position="90"/>
        <end position="112"/>
    </location>
</feature>
<dbReference type="PANTHER" id="PTHR10361:SF28">
    <property type="entry name" value="P3 PROTEIN-RELATED"/>
    <property type="match status" value="1"/>
</dbReference>
<organism evidence="6 7">
    <name type="scientific">Enhygromyxa salina</name>
    <dbReference type="NCBI Taxonomy" id="215803"/>
    <lineage>
        <taxon>Bacteria</taxon>
        <taxon>Pseudomonadati</taxon>
        <taxon>Myxococcota</taxon>
        <taxon>Polyangia</taxon>
        <taxon>Nannocystales</taxon>
        <taxon>Nannocystaceae</taxon>
        <taxon>Enhygromyxa</taxon>
    </lineage>
</organism>
<accession>A0A0C2A3U5</accession>
<dbReference type="PANTHER" id="PTHR10361">
    <property type="entry name" value="SODIUM-BILE ACID COTRANSPORTER"/>
    <property type="match status" value="1"/>
</dbReference>
<dbReference type="InterPro" id="IPR038770">
    <property type="entry name" value="Na+/solute_symporter_sf"/>
</dbReference>
<evidence type="ECO:0000256" key="3">
    <source>
        <dbReference type="ARBA" id="ARBA00022989"/>
    </source>
</evidence>
<dbReference type="Gene3D" id="1.20.1530.20">
    <property type="match status" value="1"/>
</dbReference>
<feature type="transmembrane region" description="Helical" evidence="5">
    <location>
        <begin position="195"/>
        <end position="214"/>
    </location>
</feature>
<dbReference type="EMBL" id="JMCC02000015">
    <property type="protein sequence ID" value="KIG18058.1"/>
    <property type="molecule type" value="Genomic_DNA"/>
</dbReference>
<feature type="transmembrane region" description="Helical" evidence="5">
    <location>
        <begin position="132"/>
        <end position="150"/>
    </location>
</feature>
<evidence type="ECO:0000256" key="5">
    <source>
        <dbReference type="SAM" id="Phobius"/>
    </source>
</evidence>
<feature type="transmembrane region" description="Helical" evidence="5">
    <location>
        <begin position="221"/>
        <end position="243"/>
    </location>
</feature>
<dbReference type="AlphaFoldDB" id="A0A0C2A3U5"/>
<keyword evidence="2 5" id="KW-0812">Transmembrane</keyword>
<evidence type="ECO:0000313" key="7">
    <source>
        <dbReference type="Proteomes" id="UP000031599"/>
    </source>
</evidence>
<evidence type="ECO:0000256" key="2">
    <source>
        <dbReference type="ARBA" id="ARBA00022692"/>
    </source>
</evidence>
<comment type="caution">
    <text evidence="6">The sequence shown here is derived from an EMBL/GenBank/DDBJ whole genome shotgun (WGS) entry which is preliminary data.</text>
</comment>
<protein>
    <submittedName>
        <fullName evidence="6">Transmembrane transport protein</fullName>
    </submittedName>
</protein>
<sequence length="282" mass="29408">MLQDLAIKLLVVAMMIAVGLELPLAELRAGLRKRGFLAVGLALNLLVTPLVVSGLTGLLGLGAGASVGLLICAVAPGGPTGPLFTRIARADLGFATSLQVCLCFVALLTAPLSLELFADASQQAGSALVWPMMRTLALYQLLPLCAGMVVRARSEALAKRLSKPVGMLANLLLFAVIIGMLVTRGHILLEQPPSVHALTCALVLAPIAAAFAWPGLRPTNLAVGFVTTVRNLSVALLLSASFFADDPTVDAVILVWAFYMMLLPALIALVLGRRAQTGEPST</sequence>